<dbReference type="CDD" id="cd10148">
    <property type="entry name" value="CsoR-like_DUF156"/>
    <property type="match status" value="1"/>
</dbReference>
<dbReference type="GO" id="GO:0046872">
    <property type="term" value="F:metal ion binding"/>
    <property type="evidence" value="ECO:0007669"/>
    <property type="project" value="InterPro"/>
</dbReference>
<dbReference type="Proteomes" id="UP000291832">
    <property type="component" value="Unassembled WGS sequence"/>
</dbReference>
<dbReference type="GO" id="GO:0003677">
    <property type="term" value="F:DNA binding"/>
    <property type="evidence" value="ECO:0007669"/>
    <property type="project" value="UniProtKB-KW"/>
</dbReference>
<evidence type="ECO:0000313" key="4">
    <source>
        <dbReference type="Proteomes" id="UP000291832"/>
    </source>
</evidence>
<dbReference type="PANTHER" id="PTHR33677">
    <property type="entry name" value="TRANSCRIPTIONAL REPRESSOR FRMR-RELATED"/>
    <property type="match status" value="1"/>
</dbReference>
<dbReference type="InterPro" id="IPR038390">
    <property type="entry name" value="Metal_Tscrpt_repr_sf"/>
</dbReference>
<dbReference type="PANTHER" id="PTHR33677:SF3">
    <property type="entry name" value="COPPER-SENSING TRANSCRIPTIONAL REPRESSOR RICR"/>
    <property type="match status" value="1"/>
</dbReference>
<keyword evidence="4" id="KW-1185">Reference proteome</keyword>
<dbReference type="EMBL" id="SHKI01000002">
    <property type="protein sequence ID" value="RZT68578.1"/>
    <property type="molecule type" value="Genomic_DNA"/>
</dbReference>
<dbReference type="AlphaFoldDB" id="A0A4Q7U7S0"/>
<gene>
    <name evidence="3" type="ORF">EV139_0304</name>
</gene>
<dbReference type="OrthoDB" id="9811244at2"/>
<dbReference type="Gene3D" id="1.20.58.1000">
    <property type="entry name" value="Metal-sensitive repressor, helix protomer"/>
    <property type="match status" value="1"/>
</dbReference>
<sequence>MSTTEVITAAPVSIVDEAVAAAPLGAEEVAAPEAAAGADTATVCDHGSHGYLSDKSKYLARLKRIEGQARGIHRMVEEEQYCIDILTQVSAITSALQGVALGLLEDHLRHCVTDAARVGGQVAEDKIAEATRAIARLVR</sequence>
<evidence type="ECO:0000256" key="2">
    <source>
        <dbReference type="ARBA" id="ARBA00023008"/>
    </source>
</evidence>
<protein>
    <submittedName>
        <fullName evidence="3">DNA-binding FrmR family transcriptional regulator</fullName>
    </submittedName>
</protein>
<evidence type="ECO:0000313" key="3">
    <source>
        <dbReference type="EMBL" id="RZT68578.1"/>
    </source>
</evidence>
<evidence type="ECO:0000256" key="1">
    <source>
        <dbReference type="ARBA" id="ARBA00005428"/>
    </source>
</evidence>
<comment type="caution">
    <text evidence="3">The sequence shown here is derived from an EMBL/GenBank/DDBJ whole genome shotgun (WGS) entry which is preliminary data.</text>
</comment>
<keyword evidence="2" id="KW-0186">Copper</keyword>
<comment type="similarity">
    <text evidence="1">Belongs to the CsoR family.</text>
</comment>
<reference evidence="3 4" key="1">
    <citation type="journal article" date="2015" name="Stand. Genomic Sci.">
        <title>Genomic Encyclopedia of Bacterial and Archaeal Type Strains, Phase III: the genomes of soil and plant-associated and newly described type strains.</title>
        <authorList>
            <person name="Whitman W.B."/>
            <person name="Woyke T."/>
            <person name="Klenk H.P."/>
            <person name="Zhou Y."/>
            <person name="Lilburn T.G."/>
            <person name="Beck B.J."/>
            <person name="De Vos P."/>
            <person name="Vandamme P."/>
            <person name="Eisen J.A."/>
            <person name="Garrity G."/>
            <person name="Hugenholtz P."/>
            <person name="Kyrpides N.C."/>
        </authorList>
    </citation>
    <scope>NUCLEOTIDE SEQUENCE [LARGE SCALE GENOMIC DNA]</scope>
    <source>
        <strain evidence="3 4">RF6</strain>
    </source>
</reference>
<dbReference type="InterPro" id="IPR003735">
    <property type="entry name" value="Metal_Tscrpt_repr"/>
</dbReference>
<name>A0A4Q7U7S0_9MICO</name>
<keyword evidence="3" id="KW-0238">DNA-binding</keyword>
<proteinExistence type="inferred from homology"/>
<dbReference type="Pfam" id="PF02583">
    <property type="entry name" value="Trns_repr_metal"/>
    <property type="match status" value="1"/>
</dbReference>
<organism evidence="3 4">
    <name type="scientific">Leucobacter luti</name>
    <dbReference type="NCBI Taxonomy" id="340320"/>
    <lineage>
        <taxon>Bacteria</taxon>
        <taxon>Bacillati</taxon>
        <taxon>Actinomycetota</taxon>
        <taxon>Actinomycetes</taxon>
        <taxon>Micrococcales</taxon>
        <taxon>Microbacteriaceae</taxon>
        <taxon>Leucobacter</taxon>
    </lineage>
</organism>
<dbReference type="RefSeq" id="WP_130452550.1">
    <property type="nucleotide sequence ID" value="NZ_QYAG01000004.1"/>
</dbReference>
<accession>A0A4Q7U7S0</accession>
<dbReference type="GO" id="GO:0045892">
    <property type="term" value="P:negative regulation of DNA-templated transcription"/>
    <property type="evidence" value="ECO:0007669"/>
    <property type="project" value="UniProtKB-ARBA"/>
</dbReference>